<reference evidence="1 2" key="1">
    <citation type="submission" date="2016-10" db="EMBL/GenBank/DDBJ databases">
        <authorList>
            <person name="de Groot N.N."/>
        </authorList>
    </citation>
    <scope>NUCLEOTIDE SEQUENCE [LARGE SCALE GENOMIC DNA]</scope>
    <source>
        <strain evidence="1 2">DSM 23421</strain>
    </source>
</reference>
<name>A0A1G6WRT8_9FLAO</name>
<protein>
    <submittedName>
        <fullName evidence="1">Uncharacterized protein</fullName>
    </submittedName>
</protein>
<dbReference type="AlphaFoldDB" id="A0A1G6WRT8"/>
<evidence type="ECO:0000313" key="1">
    <source>
        <dbReference type="EMBL" id="SDD68541.1"/>
    </source>
</evidence>
<dbReference type="EMBL" id="FNAO01000001">
    <property type="protein sequence ID" value="SDD68541.1"/>
    <property type="molecule type" value="Genomic_DNA"/>
</dbReference>
<accession>A0A1G6WRT8</accession>
<sequence>MRVRRIFSILALWMFPRIDIKNTRIPILRTYFSEHAYLQNRTLYENEDAPSRIRRIYMYFGLLY</sequence>
<dbReference type="Proteomes" id="UP000199109">
    <property type="component" value="Unassembled WGS sequence"/>
</dbReference>
<organism evidence="1 2">
    <name type="scientific">Pricia antarctica</name>
    <dbReference type="NCBI Taxonomy" id="641691"/>
    <lineage>
        <taxon>Bacteria</taxon>
        <taxon>Pseudomonadati</taxon>
        <taxon>Bacteroidota</taxon>
        <taxon>Flavobacteriia</taxon>
        <taxon>Flavobacteriales</taxon>
        <taxon>Flavobacteriaceae</taxon>
        <taxon>Pricia</taxon>
    </lineage>
</organism>
<dbReference type="STRING" id="641691.SAMN05421636_101405"/>
<gene>
    <name evidence="1" type="ORF">SAMN05421636_101405</name>
</gene>
<keyword evidence="2" id="KW-1185">Reference proteome</keyword>
<proteinExistence type="predicted"/>
<evidence type="ECO:0000313" key="2">
    <source>
        <dbReference type="Proteomes" id="UP000199109"/>
    </source>
</evidence>